<protein>
    <recommendedName>
        <fullName evidence="4">Organic cation transporter</fullName>
    </recommendedName>
</protein>
<organism evidence="2 3">
    <name type="scientific">Molorchus minor</name>
    <dbReference type="NCBI Taxonomy" id="1323400"/>
    <lineage>
        <taxon>Eukaryota</taxon>
        <taxon>Metazoa</taxon>
        <taxon>Ecdysozoa</taxon>
        <taxon>Arthropoda</taxon>
        <taxon>Hexapoda</taxon>
        <taxon>Insecta</taxon>
        <taxon>Pterygota</taxon>
        <taxon>Neoptera</taxon>
        <taxon>Endopterygota</taxon>
        <taxon>Coleoptera</taxon>
        <taxon>Polyphaga</taxon>
        <taxon>Cucujiformia</taxon>
        <taxon>Chrysomeloidea</taxon>
        <taxon>Cerambycidae</taxon>
        <taxon>Lamiinae</taxon>
        <taxon>Monochamini</taxon>
        <taxon>Molorchus</taxon>
    </lineage>
</organism>
<keyword evidence="1" id="KW-0472">Membrane</keyword>
<keyword evidence="3" id="KW-1185">Reference proteome</keyword>
<keyword evidence="1" id="KW-1133">Transmembrane helix</keyword>
<evidence type="ECO:0000313" key="3">
    <source>
        <dbReference type="Proteomes" id="UP001162164"/>
    </source>
</evidence>
<feature type="transmembrane region" description="Helical" evidence="1">
    <location>
        <begin position="43"/>
        <end position="65"/>
    </location>
</feature>
<sequence length="199" mass="22574">MPKDIPTFCVEECNLRVSIMERQHILDFDDMLEELGELGKFQVYTYILICLPVLFAAANSLSYVFTAGIPEYRCYIPECEDALDTSYEVPWMDWAIPSDTSTNQVIGVKVDSCSRYAVNQSVTNATCSQDIFTDVVEKCSEWVFDDAERTIVTDWNMTCVENQWKLSLVGTSHFAGIVVGSCVFGLLADCYVHRIVRIR</sequence>
<evidence type="ECO:0008006" key="4">
    <source>
        <dbReference type="Google" id="ProtNLM"/>
    </source>
</evidence>
<dbReference type="Proteomes" id="UP001162164">
    <property type="component" value="Unassembled WGS sequence"/>
</dbReference>
<comment type="caution">
    <text evidence="2">The sequence shown here is derived from an EMBL/GenBank/DDBJ whole genome shotgun (WGS) entry which is preliminary data.</text>
</comment>
<keyword evidence="1" id="KW-0812">Transmembrane</keyword>
<accession>A0ABQ9J074</accession>
<dbReference type="EMBL" id="JAPWTJ010001683">
    <property type="protein sequence ID" value="KAJ8969980.1"/>
    <property type="molecule type" value="Genomic_DNA"/>
</dbReference>
<proteinExistence type="predicted"/>
<feature type="transmembrane region" description="Helical" evidence="1">
    <location>
        <begin position="174"/>
        <end position="192"/>
    </location>
</feature>
<evidence type="ECO:0000256" key="1">
    <source>
        <dbReference type="SAM" id="Phobius"/>
    </source>
</evidence>
<evidence type="ECO:0000313" key="2">
    <source>
        <dbReference type="EMBL" id="KAJ8969980.1"/>
    </source>
</evidence>
<gene>
    <name evidence="2" type="ORF">NQ317_007027</name>
</gene>
<reference evidence="2" key="1">
    <citation type="journal article" date="2023" name="Insect Mol. Biol.">
        <title>Genome sequencing provides insights into the evolution of gene families encoding plant cell wall-degrading enzymes in longhorned beetles.</title>
        <authorList>
            <person name="Shin N.R."/>
            <person name="Okamura Y."/>
            <person name="Kirsch R."/>
            <person name="Pauchet Y."/>
        </authorList>
    </citation>
    <scope>NUCLEOTIDE SEQUENCE</scope>
    <source>
        <strain evidence="2">MMC_N1</strain>
    </source>
</reference>
<name>A0ABQ9J074_9CUCU</name>